<dbReference type="AlphaFoldDB" id="A0AA39LAM3"/>
<protein>
    <submittedName>
        <fullName evidence="2">Uncharacterized protein</fullName>
    </submittedName>
</protein>
<keyword evidence="3" id="KW-1185">Reference proteome</keyword>
<feature type="transmembrane region" description="Helical" evidence="1">
    <location>
        <begin position="6"/>
        <end position="26"/>
    </location>
</feature>
<keyword evidence="1" id="KW-1133">Transmembrane helix</keyword>
<evidence type="ECO:0000313" key="3">
    <source>
        <dbReference type="Proteomes" id="UP001175271"/>
    </source>
</evidence>
<evidence type="ECO:0000313" key="2">
    <source>
        <dbReference type="EMBL" id="KAK0390257.1"/>
    </source>
</evidence>
<evidence type="ECO:0000256" key="1">
    <source>
        <dbReference type="SAM" id="Phobius"/>
    </source>
</evidence>
<accession>A0AA39LAM3</accession>
<gene>
    <name evidence="2" type="ORF">QR680_019403</name>
</gene>
<keyword evidence="1" id="KW-0812">Transmembrane</keyword>
<proteinExistence type="predicted"/>
<comment type="caution">
    <text evidence="2">The sequence shown here is derived from an EMBL/GenBank/DDBJ whole genome shotgun (WGS) entry which is preliminary data.</text>
</comment>
<keyword evidence="1" id="KW-0472">Membrane</keyword>
<dbReference type="Proteomes" id="UP001175271">
    <property type="component" value="Unassembled WGS sequence"/>
</dbReference>
<organism evidence="2 3">
    <name type="scientific">Steinernema hermaphroditum</name>
    <dbReference type="NCBI Taxonomy" id="289476"/>
    <lineage>
        <taxon>Eukaryota</taxon>
        <taxon>Metazoa</taxon>
        <taxon>Ecdysozoa</taxon>
        <taxon>Nematoda</taxon>
        <taxon>Chromadorea</taxon>
        <taxon>Rhabditida</taxon>
        <taxon>Tylenchina</taxon>
        <taxon>Panagrolaimomorpha</taxon>
        <taxon>Strongyloidoidea</taxon>
        <taxon>Steinernematidae</taxon>
        <taxon>Steinernema</taxon>
    </lineage>
</organism>
<reference evidence="2" key="1">
    <citation type="submission" date="2023-06" db="EMBL/GenBank/DDBJ databases">
        <title>Genomic analysis of the entomopathogenic nematode Steinernema hermaphroditum.</title>
        <authorList>
            <person name="Schwarz E.M."/>
            <person name="Heppert J.K."/>
            <person name="Baniya A."/>
            <person name="Schwartz H.T."/>
            <person name="Tan C.-H."/>
            <person name="Antoshechkin I."/>
            <person name="Sternberg P.W."/>
            <person name="Goodrich-Blair H."/>
            <person name="Dillman A.R."/>
        </authorList>
    </citation>
    <scope>NUCLEOTIDE SEQUENCE</scope>
    <source>
        <strain evidence="2">PS9179</strain>
        <tissue evidence="2">Whole animal</tissue>
    </source>
</reference>
<name>A0AA39LAM3_9BILA</name>
<dbReference type="EMBL" id="JAUCMV010000021">
    <property type="protein sequence ID" value="KAK0390257.1"/>
    <property type="molecule type" value="Genomic_DNA"/>
</dbReference>
<sequence length="120" mass="13477">MGANLNTVLQLITLASVIYGGIYIWVNTSRDIDDLKNWRMDVKSVEARNEDRFKSIETDARKTSAAHDALQFRVSSVEQQASGLSQALKEIQFAVNAQSGDLRVIKEILQRLEAVQKQGR</sequence>